<sequence>MFSTGQLIFAALFFIAFVAIISFSYRKDKKLHKKNYKGVIWILAAFLTFIIILFLIKHFLKN</sequence>
<keyword evidence="1" id="KW-0472">Membrane</keyword>
<evidence type="ECO:0000256" key="1">
    <source>
        <dbReference type="SAM" id="Phobius"/>
    </source>
</evidence>
<feature type="transmembrane region" description="Helical" evidence="1">
    <location>
        <begin position="38"/>
        <end position="60"/>
    </location>
</feature>
<dbReference type="Proteomes" id="UP001355298">
    <property type="component" value="Unassembled WGS sequence"/>
</dbReference>
<evidence type="ECO:0000313" key="3">
    <source>
        <dbReference type="Proteomes" id="UP001355298"/>
    </source>
</evidence>
<keyword evidence="1" id="KW-0812">Transmembrane</keyword>
<keyword evidence="3" id="KW-1185">Reference proteome</keyword>
<evidence type="ECO:0000313" key="2">
    <source>
        <dbReference type="EMBL" id="MEC4265053.1"/>
    </source>
</evidence>
<keyword evidence="1" id="KW-1133">Transmembrane helix</keyword>
<dbReference type="EMBL" id="JAYMGW010000004">
    <property type="protein sequence ID" value="MEC4265053.1"/>
    <property type="molecule type" value="Genomic_DNA"/>
</dbReference>
<feature type="transmembrane region" description="Helical" evidence="1">
    <location>
        <begin position="6"/>
        <end position="26"/>
    </location>
</feature>
<reference evidence="2 3" key="1">
    <citation type="submission" date="2024-01" db="EMBL/GenBank/DDBJ databases">
        <title>The strains designed SYSU M86414 and SYSU M84420 isolated from the marine sediment in San Sha City (Hainan Province, China).</title>
        <authorList>
            <person name="Guo D."/>
        </authorList>
    </citation>
    <scope>NUCLEOTIDE SEQUENCE [LARGE SCALE GENOMIC DNA]</scope>
    <source>
        <strain evidence="2 3">SYSU M84420</strain>
    </source>
</reference>
<proteinExistence type="predicted"/>
<accession>A0ABU6IPY2</accession>
<comment type="caution">
    <text evidence="2">The sequence shown here is derived from an EMBL/GenBank/DDBJ whole genome shotgun (WGS) entry which is preliminary data.</text>
</comment>
<dbReference type="RefSeq" id="WP_239057436.1">
    <property type="nucleotide sequence ID" value="NZ_JAYKYV010000004.1"/>
</dbReference>
<gene>
    <name evidence="2" type="ORF">VOP03_06830</name>
</gene>
<protein>
    <submittedName>
        <fullName evidence="2">Uncharacterized protein</fullName>
    </submittedName>
</protein>
<organism evidence="2 3">
    <name type="scientific">Flagellimonas halotolerans</name>
    <dbReference type="NCBI Taxonomy" id="3112164"/>
    <lineage>
        <taxon>Bacteria</taxon>
        <taxon>Pseudomonadati</taxon>
        <taxon>Bacteroidota</taxon>
        <taxon>Flavobacteriia</taxon>
        <taxon>Flavobacteriales</taxon>
        <taxon>Flavobacteriaceae</taxon>
        <taxon>Flagellimonas</taxon>
    </lineage>
</organism>
<name>A0ABU6IPY2_9FLAO</name>